<dbReference type="GO" id="GO:0019902">
    <property type="term" value="F:phosphatase binding"/>
    <property type="evidence" value="ECO:0007669"/>
    <property type="project" value="InterPro"/>
</dbReference>
<dbReference type="AlphaFoldDB" id="A0A2K5QSA0"/>
<accession>A0A2K5QSA0</accession>
<dbReference type="PANTHER" id="PTHR21055:SF3">
    <property type="entry name" value="PROTEIN PHOSPHATASE 1 REGULATORY SUBUNIT 36"/>
    <property type="match status" value="1"/>
</dbReference>
<sequence>MYRVPEFYSRRKRLDGQTPYLIDQLGLRLGMWYWKDETRTLEFRSFATEESVQWPLKRHPHFTPAVEVKEKGKRGKAVHFAEIDGPASDRLTDKRLAAREDKSAKSLEKRGQQGTITLDDVKFVTLLLLQDTEMQRICSFTTFMKNKNLDNFLMALLYYLSHYLEKNSLEKKPKSYMVGLVEKKEMELVLSKLDAAQKYLAKKYCILVLGLAMPDKHHMCCGKEKISDTQKDWKFFESFYTFCTYVAWIVFRRQHLTEIEEEIGRLFRTNMFNIPRRRRENEESGGEKKRMTFVQFRRMMAKRPAIKTAINMRSPVMSTLLPSLREKAQNVFEKKYHQVGVNLPAEMEKHVGILDSVSMPVVGILGEPRCLFNPCTLHLLDPEENTKSVRYSSLMEKNSMRIQDTLDLVMKTLSSQMSGPK</sequence>
<reference evidence="1" key="2">
    <citation type="submission" date="2025-09" db="UniProtKB">
        <authorList>
            <consortium name="Ensembl"/>
        </authorList>
    </citation>
    <scope>IDENTIFICATION</scope>
</reference>
<dbReference type="OMA" id="PAQMQEH"/>
<proteinExistence type="predicted"/>
<name>A0A2K5QSA0_CEBIM</name>
<evidence type="ECO:0000313" key="2">
    <source>
        <dbReference type="Proteomes" id="UP000233040"/>
    </source>
</evidence>
<protein>
    <submittedName>
        <fullName evidence="1">Protein phosphatase 1 regulatory subunit 36</fullName>
    </submittedName>
</protein>
<dbReference type="GeneTree" id="ENSGT00390000012412"/>
<dbReference type="Pfam" id="PF14895">
    <property type="entry name" value="PPPI_inhib"/>
    <property type="match status" value="1"/>
</dbReference>
<gene>
    <name evidence="1" type="primary">PPP1R36</name>
</gene>
<reference evidence="1" key="1">
    <citation type="submission" date="2025-08" db="UniProtKB">
        <authorList>
            <consortium name="Ensembl"/>
        </authorList>
    </citation>
    <scope>IDENTIFICATION</scope>
</reference>
<dbReference type="Proteomes" id="UP000233040">
    <property type="component" value="Unassembled WGS sequence"/>
</dbReference>
<dbReference type="STRING" id="9516.ENSCCAP00000018772"/>
<dbReference type="Ensembl" id="ENSCCAT00000036249.1">
    <property type="protein sequence ID" value="ENSCCAP00000018772.1"/>
    <property type="gene ID" value="ENSCCAG00000027226.1"/>
</dbReference>
<evidence type="ECO:0000313" key="1">
    <source>
        <dbReference type="Ensembl" id="ENSCCAP00000018772.1"/>
    </source>
</evidence>
<organism evidence="1 2">
    <name type="scientific">Cebus imitator</name>
    <name type="common">Panamanian white-faced capuchin</name>
    <name type="synonym">Cebus capucinus imitator</name>
    <dbReference type="NCBI Taxonomy" id="2715852"/>
    <lineage>
        <taxon>Eukaryota</taxon>
        <taxon>Metazoa</taxon>
        <taxon>Chordata</taxon>
        <taxon>Craniata</taxon>
        <taxon>Vertebrata</taxon>
        <taxon>Euteleostomi</taxon>
        <taxon>Mammalia</taxon>
        <taxon>Eutheria</taxon>
        <taxon>Euarchontoglires</taxon>
        <taxon>Primates</taxon>
        <taxon>Haplorrhini</taxon>
        <taxon>Platyrrhini</taxon>
        <taxon>Cebidae</taxon>
        <taxon>Cebinae</taxon>
        <taxon>Cebus</taxon>
    </lineage>
</organism>
<keyword evidence="2" id="KW-1185">Reference proteome</keyword>
<dbReference type="PANTHER" id="PTHR21055">
    <property type="entry name" value="PROTEIN PHOSPHATASE 1 REGULATORY SUBUNIT 36"/>
    <property type="match status" value="1"/>
</dbReference>
<dbReference type="InterPro" id="IPR026142">
    <property type="entry name" value="Pro_pase_1_reg_su_36"/>
</dbReference>